<dbReference type="NCBIfam" id="TIGR00131">
    <property type="entry name" value="gal_kin"/>
    <property type="match status" value="1"/>
</dbReference>
<evidence type="ECO:0000256" key="7">
    <source>
        <dbReference type="NCBIfam" id="TIGR00131"/>
    </source>
</evidence>
<comment type="caution">
    <text evidence="11">The sequence shown here is derived from an EMBL/GenBank/DDBJ whole genome shotgun (WGS) entry which is preliminary data.</text>
</comment>
<dbReference type="InterPro" id="IPR014721">
    <property type="entry name" value="Ribsml_uS5_D2-typ_fold_subgr"/>
</dbReference>
<proteinExistence type="inferred from homology"/>
<protein>
    <recommendedName>
        <fullName evidence="7">Galactokinase</fullName>
        <ecNumber evidence="7">2.7.1.6</ecNumber>
    </recommendedName>
</protein>
<keyword evidence="4" id="KW-0418">Kinase</keyword>
<dbReference type="PRINTS" id="PR00959">
    <property type="entry name" value="MEVGALKINASE"/>
</dbReference>
<dbReference type="Gene3D" id="3.30.230.10">
    <property type="match status" value="1"/>
</dbReference>
<evidence type="ECO:0000259" key="10">
    <source>
        <dbReference type="Pfam" id="PF10509"/>
    </source>
</evidence>
<feature type="domain" description="GHMP kinase C-terminal" evidence="9">
    <location>
        <begin position="281"/>
        <end position="359"/>
    </location>
</feature>
<dbReference type="Pfam" id="PF10509">
    <property type="entry name" value="GalKase_gal_bdg"/>
    <property type="match status" value="1"/>
</dbReference>
<evidence type="ECO:0000313" key="12">
    <source>
        <dbReference type="Proteomes" id="UP000607435"/>
    </source>
</evidence>
<dbReference type="EMBL" id="JACOME010000001">
    <property type="protein sequence ID" value="MBC3845346.1"/>
    <property type="molecule type" value="Genomic_DNA"/>
</dbReference>
<keyword evidence="3" id="KW-0547">Nucleotide-binding</keyword>
<dbReference type="InterPro" id="IPR013750">
    <property type="entry name" value="GHMP_kinase_C_dom"/>
</dbReference>
<dbReference type="PROSITE" id="PS00106">
    <property type="entry name" value="GALACTOKINASE"/>
    <property type="match status" value="1"/>
</dbReference>
<dbReference type="InterPro" id="IPR006204">
    <property type="entry name" value="GHMP_kinase_N_dom"/>
</dbReference>
<dbReference type="SUPFAM" id="SSF55060">
    <property type="entry name" value="GHMP Kinase, C-terminal domain"/>
    <property type="match status" value="1"/>
</dbReference>
<evidence type="ECO:0000259" key="9">
    <source>
        <dbReference type="Pfam" id="PF08544"/>
    </source>
</evidence>
<dbReference type="InterPro" id="IPR036554">
    <property type="entry name" value="GHMP_kinase_C_sf"/>
</dbReference>
<dbReference type="Pfam" id="PF00288">
    <property type="entry name" value="GHMP_kinases_N"/>
    <property type="match status" value="1"/>
</dbReference>
<keyword evidence="6" id="KW-0119">Carbohydrate metabolism</keyword>
<evidence type="ECO:0000256" key="4">
    <source>
        <dbReference type="ARBA" id="ARBA00022777"/>
    </source>
</evidence>
<keyword evidence="2 11" id="KW-0808">Transferase</keyword>
<feature type="domain" description="GHMP kinase N-terminal" evidence="8">
    <location>
        <begin position="93"/>
        <end position="181"/>
    </location>
</feature>
<dbReference type="EC" id="2.7.1.6" evidence="7"/>
<dbReference type="RefSeq" id="WP_186844459.1">
    <property type="nucleotide sequence ID" value="NZ_JACOME010000001.1"/>
</dbReference>
<evidence type="ECO:0000256" key="5">
    <source>
        <dbReference type="ARBA" id="ARBA00022840"/>
    </source>
</evidence>
<dbReference type="PIRSF" id="PIRSF000530">
    <property type="entry name" value="Galactokinase"/>
    <property type="match status" value="1"/>
</dbReference>
<keyword evidence="6" id="KW-0299">Galactose metabolism</keyword>
<dbReference type="PANTHER" id="PTHR10457">
    <property type="entry name" value="MEVALONATE KINASE/GALACTOKINASE"/>
    <property type="match status" value="1"/>
</dbReference>
<dbReference type="GO" id="GO:0004335">
    <property type="term" value="F:galactokinase activity"/>
    <property type="evidence" value="ECO:0007669"/>
    <property type="project" value="UniProtKB-EC"/>
</dbReference>
<dbReference type="InterPro" id="IPR019741">
    <property type="entry name" value="Galactokinase_CS"/>
</dbReference>
<organism evidence="11 12">
    <name type="scientific">Winogradskyella echinorum</name>
    <dbReference type="NCBI Taxonomy" id="538189"/>
    <lineage>
        <taxon>Bacteria</taxon>
        <taxon>Pseudomonadati</taxon>
        <taxon>Bacteroidota</taxon>
        <taxon>Flavobacteriia</taxon>
        <taxon>Flavobacteriales</taxon>
        <taxon>Flavobacteriaceae</taxon>
        <taxon>Winogradskyella</taxon>
    </lineage>
</organism>
<dbReference type="PANTHER" id="PTHR10457:SF7">
    <property type="entry name" value="GALACTOKINASE-RELATED"/>
    <property type="match status" value="1"/>
</dbReference>
<dbReference type="PROSITE" id="PS00627">
    <property type="entry name" value="GHMP_KINASES_ATP"/>
    <property type="match status" value="1"/>
</dbReference>
<gene>
    <name evidence="11" type="primary">galK</name>
    <name evidence="11" type="ORF">H6H04_03045</name>
</gene>
<dbReference type="PRINTS" id="PR00473">
    <property type="entry name" value="GALCTOKINASE"/>
</dbReference>
<dbReference type="InterPro" id="IPR006206">
    <property type="entry name" value="Mevalonate/galactokinase"/>
</dbReference>
<evidence type="ECO:0000259" key="8">
    <source>
        <dbReference type="Pfam" id="PF00288"/>
    </source>
</evidence>
<evidence type="ECO:0000313" key="11">
    <source>
        <dbReference type="EMBL" id="MBC3845346.1"/>
    </source>
</evidence>
<dbReference type="Proteomes" id="UP000607435">
    <property type="component" value="Unassembled WGS sequence"/>
</dbReference>
<dbReference type="InterPro" id="IPR006203">
    <property type="entry name" value="GHMP_knse_ATP-bd_CS"/>
</dbReference>
<dbReference type="InterPro" id="IPR000705">
    <property type="entry name" value="Galactokinase"/>
</dbReference>
<evidence type="ECO:0000256" key="2">
    <source>
        <dbReference type="ARBA" id="ARBA00022679"/>
    </source>
</evidence>
<feature type="domain" description="Galactokinase N-terminal" evidence="10">
    <location>
        <begin position="12"/>
        <end position="58"/>
    </location>
</feature>
<dbReference type="Pfam" id="PF08544">
    <property type="entry name" value="GHMP_kinases_C"/>
    <property type="match status" value="1"/>
</dbReference>
<sequence>MSKKLINKVEKSFISEFNTNPLMIFSPGRINLIGEHTDYNNGFVFPAAIDKGIVLAIEKSDNNYSKVISIDMHEELILNLKNLKKIKENTWKNYIIGVIAEILKKGKEFTNFNCVFAGNIPVGSGLSSSAALENSLALGCNELFNLGLSKRELIHISQKAEHNYVGVNCGIMDQYASMFGKQGHAIFLDCKTLNSELVPVHLTDYEVILVNSNVKHALAESGYNDRYAVCQKIIKLLNKPSLRAVSIEELNTLKAKISESDYKKGLYVLQENERVVACKNALKDNDIKSVGEILFQSHIGQSKMYDISCVELDFLVETAKENDSVIGSRMMGGGFGGCTINLVLKKDLQDFKTKVSTRYKEKFNKDCSIYKVKLGDGTRVIK</sequence>
<reference evidence="11 12" key="1">
    <citation type="submission" date="2020-08" db="EMBL/GenBank/DDBJ databases">
        <title>Winogradskyella ouciana sp. nov., isolated from the hadal seawater of the Mariana Trench.</title>
        <authorList>
            <person name="He X."/>
        </authorList>
    </citation>
    <scope>NUCLEOTIDE SEQUENCE [LARGE SCALE GENOMIC DNA]</scope>
    <source>
        <strain evidence="11 12">KCTC 22026</strain>
    </source>
</reference>
<keyword evidence="5" id="KW-0067">ATP-binding</keyword>
<evidence type="ECO:0000256" key="6">
    <source>
        <dbReference type="ARBA" id="ARBA00023144"/>
    </source>
</evidence>
<keyword evidence="12" id="KW-1185">Reference proteome</keyword>
<dbReference type="InterPro" id="IPR019539">
    <property type="entry name" value="GalKase_N"/>
</dbReference>
<comment type="similarity">
    <text evidence="1">Belongs to the GHMP kinase family. GalK subfamily.</text>
</comment>
<evidence type="ECO:0000256" key="3">
    <source>
        <dbReference type="ARBA" id="ARBA00022741"/>
    </source>
</evidence>
<evidence type="ECO:0000256" key="1">
    <source>
        <dbReference type="ARBA" id="ARBA00006566"/>
    </source>
</evidence>
<dbReference type="InterPro" id="IPR020568">
    <property type="entry name" value="Ribosomal_Su5_D2-typ_SF"/>
</dbReference>
<name>A0ABR6XXZ3_9FLAO</name>
<accession>A0ABR6XXZ3</accession>
<dbReference type="SUPFAM" id="SSF54211">
    <property type="entry name" value="Ribosomal protein S5 domain 2-like"/>
    <property type="match status" value="1"/>
</dbReference>
<dbReference type="Gene3D" id="3.30.70.890">
    <property type="entry name" value="GHMP kinase, C-terminal domain"/>
    <property type="match status" value="1"/>
</dbReference>